<dbReference type="InterPro" id="IPR041664">
    <property type="entry name" value="AAA_16"/>
</dbReference>
<dbReference type="SUPFAM" id="SSF56112">
    <property type="entry name" value="Protein kinase-like (PK-like)"/>
    <property type="match status" value="1"/>
</dbReference>
<feature type="coiled-coil region" evidence="4">
    <location>
        <begin position="1658"/>
        <end position="1688"/>
    </location>
</feature>
<dbReference type="InterPro" id="IPR036097">
    <property type="entry name" value="HisK_dim/P_sf"/>
</dbReference>
<dbReference type="InterPro" id="IPR036890">
    <property type="entry name" value="HATPase_C_sf"/>
</dbReference>
<dbReference type="SUPFAM" id="SSF55785">
    <property type="entry name" value="PYP-like sensor domain (PAS domain)"/>
    <property type="match status" value="1"/>
</dbReference>
<keyword evidence="9" id="KW-0418">Kinase</keyword>
<dbReference type="Gene3D" id="3.30.450.40">
    <property type="match status" value="1"/>
</dbReference>
<feature type="region of interest" description="Disordered" evidence="5">
    <location>
        <begin position="297"/>
        <end position="325"/>
    </location>
</feature>
<dbReference type="Gene3D" id="1.10.510.10">
    <property type="entry name" value="Transferase(Phosphotransferase) domain 1"/>
    <property type="match status" value="1"/>
</dbReference>
<dbReference type="EMBL" id="JACIIX010000014">
    <property type="protein sequence ID" value="MBB6211890.1"/>
    <property type="molecule type" value="Genomic_DNA"/>
</dbReference>
<keyword evidence="9" id="KW-0808">Transferase</keyword>
<dbReference type="PROSITE" id="PS50109">
    <property type="entry name" value="HIS_KIN"/>
    <property type="match status" value="1"/>
</dbReference>
<evidence type="ECO:0000313" key="10">
    <source>
        <dbReference type="Proteomes" id="UP000544872"/>
    </source>
</evidence>
<feature type="domain" description="Protein kinase" evidence="6">
    <location>
        <begin position="3"/>
        <end position="291"/>
    </location>
</feature>
<dbReference type="InterPro" id="IPR053159">
    <property type="entry name" value="Hybrid_Histidine_Kinase"/>
</dbReference>
<dbReference type="RefSeq" id="WP_184265051.1">
    <property type="nucleotide sequence ID" value="NZ_JACIIX010000014.1"/>
</dbReference>
<comment type="caution">
    <text evidence="9">The sequence shown here is derived from an EMBL/GenBank/DDBJ whole genome shotgun (WGS) entry which is preliminary data.</text>
</comment>
<dbReference type="SUPFAM" id="SSF55874">
    <property type="entry name" value="ATPase domain of HSP90 chaperone/DNA topoisomerase II/histidine kinase"/>
    <property type="match status" value="1"/>
</dbReference>
<accession>A0A7X0DNE1</accession>
<dbReference type="SMART" id="SM00220">
    <property type="entry name" value="S_TKc"/>
    <property type="match status" value="1"/>
</dbReference>
<feature type="domain" description="Histidine kinase" evidence="7">
    <location>
        <begin position="1697"/>
        <end position="1929"/>
    </location>
</feature>
<dbReference type="InterPro" id="IPR011009">
    <property type="entry name" value="Kinase-like_dom_sf"/>
</dbReference>
<evidence type="ECO:0000313" key="9">
    <source>
        <dbReference type="EMBL" id="MBB6211890.1"/>
    </source>
</evidence>
<evidence type="ECO:0000256" key="1">
    <source>
        <dbReference type="ARBA" id="ARBA00000085"/>
    </source>
</evidence>
<dbReference type="InterPro" id="IPR035965">
    <property type="entry name" value="PAS-like_dom_sf"/>
</dbReference>
<dbReference type="Pfam" id="PF00069">
    <property type="entry name" value="Pkinase"/>
    <property type="match status" value="1"/>
</dbReference>
<feature type="domain" description="PAS" evidence="8">
    <location>
        <begin position="1536"/>
        <end position="1575"/>
    </location>
</feature>
<dbReference type="PRINTS" id="PR00344">
    <property type="entry name" value="BCTRLSENSOR"/>
</dbReference>
<name>A0A7X0DNE1_NOVIT</name>
<comment type="catalytic activity">
    <reaction evidence="1">
        <text>ATP + protein L-histidine = ADP + protein N-phospho-L-histidine.</text>
        <dbReference type="EC" id="2.7.13.3"/>
    </reaction>
</comment>
<dbReference type="PANTHER" id="PTHR43642:SF1">
    <property type="entry name" value="HYBRID SIGNAL TRANSDUCTION HISTIDINE KINASE G"/>
    <property type="match status" value="1"/>
</dbReference>
<dbReference type="InterPro" id="IPR027417">
    <property type="entry name" value="P-loop_NTPase"/>
</dbReference>
<dbReference type="Pfam" id="PF12860">
    <property type="entry name" value="PAS_7"/>
    <property type="match status" value="1"/>
</dbReference>
<reference evidence="9 10" key="1">
    <citation type="submission" date="2020-08" db="EMBL/GenBank/DDBJ databases">
        <title>Genomic Encyclopedia of Type Strains, Phase IV (KMG-IV): sequencing the most valuable type-strain genomes for metagenomic binning, comparative biology and taxonomic classification.</title>
        <authorList>
            <person name="Goeker M."/>
        </authorList>
    </citation>
    <scope>NUCLEOTIDE SEQUENCE [LARGE SCALE GENOMIC DNA]</scope>
    <source>
        <strain evidence="9 10">DSM 11590</strain>
    </source>
</reference>
<dbReference type="CDD" id="cd00075">
    <property type="entry name" value="HATPase"/>
    <property type="match status" value="1"/>
</dbReference>
<dbReference type="InterPro" id="IPR029016">
    <property type="entry name" value="GAF-like_dom_sf"/>
</dbReference>
<dbReference type="EC" id="2.7.13.3" evidence="2"/>
<proteinExistence type="predicted"/>
<dbReference type="SUPFAM" id="SSF47384">
    <property type="entry name" value="Homodimeric domain of signal transducing histidine kinase"/>
    <property type="match status" value="1"/>
</dbReference>
<dbReference type="Pfam" id="PF02518">
    <property type="entry name" value="HATPase_c"/>
    <property type="match status" value="1"/>
</dbReference>
<evidence type="ECO:0000259" key="8">
    <source>
        <dbReference type="PROSITE" id="PS50112"/>
    </source>
</evidence>
<sequence length="1947" mass="210990">MPYVFDECLHVGGRFAVWRGWLRADDGPGRPVILKLPADAAVLTVDPEETLSELTAQLSRQHDVLWQLSGAGAPPVLALETSSFGVLMANGTPVRGGGPVLVMADTGARVLRLPFSSGDKGPPGHWDEAAALRFGIGLMTALGPLHRSGLVLGGLHPSHVLLDPDGQVRLIGQGAAAPAGELWQRYGDPPDSSCVAPELTGFLQRPVDLRADYYSSGVLLYALLTGRLPFGDTDPQDLLHAHLGRTPEAPDVLDSRISAETAQVVMRLLEKDPDRRYQRGSEIRSALEHCLGSLREPSVPSVAPRRHRTVETDPAGDLPGRRSEQDSLRDALLHAMKGRGSLQLIRAASGGGKSALLEAVSRCDAASSALVVRGQFDSQQGHVPFGVIMTAFSRILRQNLAGGERDLRSVRTRLEAALGRDDSGPVWMLTAAMPPLSVLIGHHQAPSGQGGDLPGDAFRAVFVRFLQALLEPGQVLLLILDDLHHADRSTLDLLLYVLQEQALRAVVVVASLPDGTVEQDSPAVAAFLEAVEQAAIPVRTLCPGPLTAADALTLLERSFVPALENGPQLAELCIRRTFGNPLFLQRFIATLHERRVLRFDGGADLWRWDPAMVPHLPAPESLIGFLAQSLREISPFTRTVLQVAACIGMVFDPEEIRQALEVQAGAVEGALRETVAGGLVMPLGEGGHDPEEGAEPTAAAGGRFRFQHDRIRDMVGATDTEDSRARRHASLGRIRLAALGEAPSGPSLFRALDQINAAAAEVYDPAEQDRMARLNLQAARTAMASAGFSSALSYARSGIGFLGAEAWQHQPALCLDLHVVAAEAAYVLREWADLDRSLDRVLAQPLDPLDTTRATELRVLSLSARTDPAAAVDAALRGATALGYPVSSRLGGFCRLAALIRLRLTERFLADAPGRKSRADNPRAEAALRLLLAVSAARHISRPDLAPVYALRVIELALRIGDCLHLGYAHAMLTSVCASRGDREQAFRLASRGITLLRESPGAALKARALLPLYYLGLHWQEPLQQTRRGLLDCHRLAMETGDTETAAYALAAALEQGVFSGVSLRDLGMEATRAAVFLRRYPNAIAGAYVGAVSRFLVRLTEPGALADPVVVWTETQEDIRSLLAAGNPLVAYGTLLLTVIVLTAAEAFPQAMEALAAADPLSARAEGTVSRSVQVFYGAFVGTRLADRSGLRRRRRRLRQAIRQFEVWTAECPVQHLHRLLLLRAEDARISDSQDASDLYARALQAARDNGNTGEEVLVLCAAAAFHEQGLRTAVAGMLRRQVFETLDVWGAAGLSERLRTSWRETPDGLWRGMASAAAWGGASPAGTPAQRRAAGQTDLMAVVRAAQAISGEIHRPDLLERLMRITMGAVGAQRGVLLLKGASGWVIEVDGEAESDRFLVHRMQIPVNDDLPADFLPFSRGIFNFVIRSGETVVLENAVRGGDFTADPYVTRVRPLSVLAMPLYQRGDLTGVLYLENNLVTGLFTTDRLEVLRLLAAQVMVSLENSQFYENMAALNRDLERQVEERSREATEKTRLLEATLDNMSDGLILFDAEGRMMVWNNRAMELFGFPPALQRRGVSQAALISSTIASGVLSERLAGILMERAAAGRSVYPDKLAAEVELAGDLHIQVRRRFMADGGEVQIYLDVTEERRRERELMQARRDAEAALEDLRSAQDSLIQAEKMASLGELVAGVAHEINTPVGITLTAASFLSERTRELSTALTSDVLRRSQLQQYVEQAAETTALMETNIRRAADLITSFKQIAVDQSSGDRRRFNVEDYLWEVIRSFTPMLRKAGHTLSLSCPQRLVVESYPGAWSQILTNFVTNSIDHAFLPGQHGRLRVVVSMPQPGIVEMVYSDDGRGIPADVRNRIFDPFFTTRRGVGGSGLGLHIVFNLVTGLLHGSVVSEENPGGGTRMVVRVPVAVVPVITEQVAADSAPVEPV</sequence>
<dbReference type="PROSITE" id="PS50011">
    <property type="entry name" value="PROTEIN_KINASE_DOM"/>
    <property type="match status" value="1"/>
</dbReference>
<dbReference type="PROSITE" id="PS50112">
    <property type="entry name" value="PAS"/>
    <property type="match status" value="1"/>
</dbReference>
<keyword evidence="3" id="KW-0597">Phosphoprotein</keyword>
<dbReference type="PANTHER" id="PTHR43642">
    <property type="entry name" value="HYBRID SIGNAL TRANSDUCTION HISTIDINE KINASE G"/>
    <property type="match status" value="1"/>
</dbReference>
<dbReference type="InterPro" id="IPR005467">
    <property type="entry name" value="His_kinase_dom"/>
</dbReference>
<dbReference type="SMART" id="SM00065">
    <property type="entry name" value="GAF"/>
    <property type="match status" value="1"/>
</dbReference>
<keyword evidence="10" id="KW-1185">Reference proteome</keyword>
<dbReference type="SMART" id="SM00387">
    <property type="entry name" value="HATPase_c"/>
    <property type="match status" value="1"/>
</dbReference>
<dbReference type="GO" id="GO:0005524">
    <property type="term" value="F:ATP binding"/>
    <property type="evidence" value="ECO:0007669"/>
    <property type="project" value="InterPro"/>
</dbReference>
<protein>
    <recommendedName>
        <fullName evidence="2">histidine kinase</fullName>
        <ecNumber evidence="2">2.7.13.3</ecNumber>
    </recommendedName>
</protein>
<dbReference type="Pfam" id="PF01590">
    <property type="entry name" value="GAF"/>
    <property type="match status" value="1"/>
</dbReference>
<dbReference type="SUPFAM" id="SSF55781">
    <property type="entry name" value="GAF domain-like"/>
    <property type="match status" value="1"/>
</dbReference>
<dbReference type="SUPFAM" id="SSF52540">
    <property type="entry name" value="P-loop containing nucleoside triphosphate hydrolases"/>
    <property type="match status" value="1"/>
</dbReference>
<dbReference type="InterPro" id="IPR000719">
    <property type="entry name" value="Prot_kinase_dom"/>
</dbReference>
<feature type="coiled-coil region" evidence="4">
    <location>
        <begin position="1508"/>
        <end position="1539"/>
    </location>
</feature>
<evidence type="ECO:0000259" key="6">
    <source>
        <dbReference type="PROSITE" id="PS50011"/>
    </source>
</evidence>
<dbReference type="InterPro" id="IPR004358">
    <property type="entry name" value="Sig_transdc_His_kin-like_C"/>
</dbReference>
<dbReference type="GO" id="GO:0000155">
    <property type="term" value="F:phosphorelay sensor kinase activity"/>
    <property type="evidence" value="ECO:0007669"/>
    <property type="project" value="InterPro"/>
</dbReference>
<dbReference type="InterPro" id="IPR000014">
    <property type="entry name" value="PAS"/>
</dbReference>
<evidence type="ECO:0000256" key="2">
    <source>
        <dbReference type="ARBA" id="ARBA00012438"/>
    </source>
</evidence>
<organism evidence="9 10">
    <name type="scientific">Novispirillum itersonii</name>
    <name type="common">Aquaspirillum itersonii</name>
    <dbReference type="NCBI Taxonomy" id="189"/>
    <lineage>
        <taxon>Bacteria</taxon>
        <taxon>Pseudomonadati</taxon>
        <taxon>Pseudomonadota</taxon>
        <taxon>Alphaproteobacteria</taxon>
        <taxon>Rhodospirillales</taxon>
        <taxon>Novispirillaceae</taxon>
        <taxon>Novispirillum</taxon>
    </lineage>
</organism>
<evidence type="ECO:0000256" key="4">
    <source>
        <dbReference type="SAM" id="Coils"/>
    </source>
</evidence>
<dbReference type="InterPro" id="IPR003661">
    <property type="entry name" value="HisK_dim/P_dom"/>
</dbReference>
<dbReference type="Gene3D" id="1.10.287.130">
    <property type="match status" value="1"/>
</dbReference>
<dbReference type="InterPro" id="IPR003018">
    <property type="entry name" value="GAF"/>
</dbReference>
<evidence type="ECO:0000256" key="5">
    <source>
        <dbReference type="SAM" id="MobiDB-lite"/>
    </source>
</evidence>
<evidence type="ECO:0000259" key="7">
    <source>
        <dbReference type="PROSITE" id="PS50109"/>
    </source>
</evidence>
<dbReference type="CDD" id="cd00082">
    <property type="entry name" value="HisKA"/>
    <property type="match status" value="1"/>
</dbReference>
<dbReference type="Proteomes" id="UP000544872">
    <property type="component" value="Unassembled WGS sequence"/>
</dbReference>
<dbReference type="Gene3D" id="3.30.450.20">
    <property type="entry name" value="PAS domain"/>
    <property type="match status" value="1"/>
</dbReference>
<dbReference type="Gene3D" id="3.30.565.10">
    <property type="entry name" value="Histidine kinase-like ATPase, C-terminal domain"/>
    <property type="match status" value="1"/>
</dbReference>
<keyword evidence="4" id="KW-0175">Coiled coil</keyword>
<gene>
    <name evidence="9" type="ORF">FHS48_003334</name>
</gene>
<evidence type="ECO:0000256" key="3">
    <source>
        <dbReference type="ARBA" id="ARBA00022553"/>
    </source>
</evidence>
<dbReference type="Pfam" id="PF13191">
    <property type="entry name" value="AAA_16"/>
    <property type="match status" value="1"/>
</dbReference>
<dbReference type="InterPro" id="IPR003594">
    <property type="entry name" value="HATPase_dom"/>
</dbReference>